<keyword evidence="5" id="KW-0029">Amino-acid transport</keyword>
<dbReference type="CDD" id="cd03224">
    <property type="entry name" value="ABC_TM1139_LivF_branched"/>
    <property type="match status" value="1"/>
</dbReference>
<evidence type="ECO:0000256" key="2">
    <source>
        <dbReference type="ARBA" id="ARBA00022448"/>
    </source>
</evidence>
<dbReference type="InterPro" id="IPR027417">
    <property type="entry name" value="P-loop_NTPase"/>
</dbReference>
<keyword evidence="3" id="KW-0547">Nucleotide-binding</keyword>
<dbReference type="PROSITE" id="PS50893">
    <property type="entry name" value="ABC_TRANSPORTER_2"/>
    <property type="match status" value="1"/>
</dbReference>
<keyword evidence="8" id="KW-1185">Reference proteome</keyword>
<dbReference type="InterPro" id="IPR003439">
    <property type="entry name" value="ABC_transporter-like_ATP-bd"/>
</dbReference>
<dbReference type="KEGG" id="cmic:caldi_12250"/>
<evidence type="ECO:0000259" key="6">
    <source>
        <dbReference type="PROSITE" id="PS50893"/>
    </source>
</evidence>
<evidence type="ECO:0000313" key="8">
    <source>
        <dbReference type="Proteomes" id="UP001163687"/>
    </source>
</evidence>
<evidence type="ECO:0000256" key="1">
    <source>
        <dbReference type="ARBA" id="ARBA00005417"/>
    </source>
</evidence>
<sequence length="240" mass="26201">MIRAEGVVAGYGKQEILHGVDVEALPSGITAIFGPNGSGKSTLLKVLAGVVDVWRGRLFLGDEDITRRTGHLRTQLGIATVPQGGRVFPYLTVEENLLMGAYLVRDRAEVRRRRDQVLARFPELASRLRQPAGTLSGGQQMLVSLARALMHNPRVLLLDEPSAGLSPALVQHAFREVQALAQTGVPIVLVEQNVRQALRIADRVYILVQGEVRFCGTPGELAGHPELIQLYLGIQNRRPA</sequence>
<dbReference type="Proteomes" id="UP001163687">
    <property type="component" value="Chromosome"/>
</dbReference>
<dbReference type="GO" id="GO:0005524">
    <property type="term" value="F:ATP binding"/>
    <property type="evidence" value="ECO:0007669"/>
    <property type="project" value="UniProtKB-KW"/>
</dbReference>
<dbReference type="PANTHER" id="PTHR43820:SF7">
    <property type="entry name" value="BRANCHED-CHAIN AMINO ACID TRANSPORT ATP-BINDING PROTEIN LIVF-RELATED"/>
    <property type="match status" value="1"/>
</dbReference>
<proteinExistence type="inferred from homology"/>
<name>A0AA35CJ10_9FIRM</name>
<keyword evidence="2" id="KW-0813">Transport</keyword>
<accession>A0AA35CJ10</accession>
<dbReference type="SUPFAM" id="SSF52540">
    <property type="entry name" value="P-loop containing nucleoside triphosphate hydrolases"/>
    <property type="match status" value="1"/>
</dbReference>
<dbReference type="PROSITE" id="PS00211">
    <property type="entry name" value="ABC_TRANSPORTER_1"/>
    <property type="match status" value="1"/>
</dbReference>
<dbReference type="EMBL" id="AP025628">
    <property type="protein sequence ID" value="BDG60135.1"/>
    <property type="molecule type" value="Genomic_DNA"/>
</dbReference>
<dbReference type="Gene3D" id="3.40.50.300">
    <property type="entry name" value="P-loop containing nucleotide triphosphate hydrolases"/>
    <property type="match status" value="1"/>
</dbReference>
<organism evidence="7 8">
    <name type="scientific">Caldinitratiruptor microaerophilus</name>
    <dbReference type="NCBI Taxonomy" id="671077"/>
    <lineage>
        <taxon>Bacteria</taxon>
        <taxon>Bacillati</taxon>
        <taxon>Bacillota</taxon>
        <taxon>Clostridia</taxon>
        <taxon>Eubacteriales</taxon>
        <taxon>Symbiobacteriaceae</taxon>
        <taxon>Caldinitratiruptor</taxon>
    </lineage>
</organism>
<protein>
    <submittedName>
        <fullName evidence="7">ABC transporter ATP-binding protein</fullName>
    </submittedName>
</protein>
<dbReference type="AlphaFoldDB" id="A0AA35CJ10"/>
<evidence type="ECO:0000313" key="7">
    <source>
        <dbReference type="EMBL" id="BDG60135.1"/>
    </source>
</evidence>
<reference evidence="7" key="1">
    <citation type="submission" date="2022-03" db="EMBL/GenBank/DDBJ databases">
        <title>Complete genome sequence of Caldinitratiruptor microaerophilus.</title>
        <authorList>
            <person name="Mukaiyama R."/>
            <person name="Nishiyama T."/>
            <person name="Ueda K."/>
        </authorList>
    </citation>
    <scope>NUCLEOTIDE SEQUENCE</scope>
    <source>
        <strain evidence="7">JCM 16183</strain>
    </source>
</reference>
<dbReference type="GO" id="GO:0016887">
    <property type="term" value="F:ATP hydrolysis activity"/>
    <property type="evidence" value="ECO:0007669"/>
    <property type="project" value="InterPro"/>
</dbReference>
<dbReference type="Pfam" id="PF00005">
    <property type="entry name" value="ABC_tran"/>
    <property type="match status" value="1"/>
</dbReference>
<dbReference type="GO" id="GO:0015807">
    <property type="term" value="P:L-amino acid transport"/>
    <property type="evidence" value="ECO:0007669"/>
    <property type="project" value="TreeGrafter"/>
</dbReference>
<keyword evidence="4 7" id="KW-0067">ATP-binding</keyword>
<dbReference type="InterPro" id="IPR003593">
    <property type="entry name" value="AAA+_ATPase"/>
</dbReference>
<dbReference type="RefSeq" id="WP_264844199.1">
    <property type="nucleotide sequence ID" value="NZ_AP025628.1"/>
</dbReference>
<gene>
    <name evidence="7" type="ORF">caldi_12250</name>
</gene>
<dbReference type="SMART" id="SM00382">
    <property type="entry name" value="AAA"/>
    <property type="match status" value="1"/>
</dbReference>
<evidence type="ECO:0000256" key="5">
    <source>
        <dbReference type="ARBA" id="ARBA00022970"/>
    </source>
</evidence>
<dbReference type="InterPro" id="IPR017871">
    <property type="entry name" value="ABC_transporter-like_CS"/>
</dbReference>
<dbReference type="GO" id="GO:0015658">
    <property type="term" value="F:branched-chain amino acid transmembrane transporter activity"/>
    <property type="evidence" value="ECO:0007669"/>
    <property type="project" value="TreeGrafter"/>
</dbReference>
<comment type="similarity">
    <text evidence="1">Belongs to the ABC transporter superfamily.</text>
</comment>
<dbReference type="PANTHER" id="PTHR43820">
    <property type="entry name" value="HIGH-AFFINITY BRANCHED-CHAIN AMINO ACID TRANSPORT ATP-BINDING PROTEIN LIVF"/>
    <property type="match status" value="1"/>
</dbReference>
<feature type="domain" description="ABC transporter" evidence="6">
    <location>
        <begin position="2"/>
        <end position="234"/>
    </location>
</feature>
<evidence type="ECO:0000256" key="3">
    <source>
        <dbReference type="ARBA" id="ARBA00022741"/>
    </source>
</evidence>
<evidence type="ECO:0000256" key="4">
    <source>
        <dbReference type="ARBA" id="ARBA00022840"/>
    </source>
</evidence>
<dbReference type="InterPro" id="IPR052156">
    <property type="entry name" value="BCAA_Transport_ATP-bd_LivF"/>
</dbReference>